<keyword evidence="2" id="KW-1185">Reference proteome</keyword>
<dbReference type="EMBL" id="UAPQ01000001">
    <property type="protein sequence ID" value="SPT52950.1"/>
    <property type="molecule type" value="Genomic_DNA"/>
</dbReference>
<proteinExistence type="predicted"/>
<sequence length="209" mass="22820">MREIEYVLPDNWVALDLSGSLGLQVDQVTRRMFAGAPTEAERARRTVAAQIRSSLEHAKSNGALQFLMEVDPVAGVRTGTSLTLMPFPENCDDPMETLVAVASTTPGAVVLESGDLVALRTMVTEDATQDLLDSVNESSRQVSELADQNLDNLSAQRRTLTYYVGHPDQKQDWMVFVGQIMSNSSPEAQEIADALVRMCDAIVSSVRFA</sequence>
<protein>
    <submittedName>
        <fullName evidence="1">Uncharacterized protein</fullName>
    </submittedName>
</protein>
<dbReference type="Proteomes" id="UP000250006">
    <property type="component" value="Unassembled WGS sequence"/>
</dbReference>
<name>A0ABY1VLI6_9ACTO</name>
<evidence type="ECO:0000313" key="2">
    <source>
        <dbReference type="Proteomes" id="UP000250006"/>
    </source>
</evidence>
<reference evidence="1 2" key="1">
    <citation type="submission" date="2018-06" db="EMBL/GenBank/DDBJ databases">
        <authorList>
            <consortium name="Pathogen Informatics"/>
            <person name="Doyle S."/>
        </authorList>
    </citation>
    <scope>NUCLEOTIDE SEQUENCE [LARGE SCALE GENOMIC DNA]</scope>
    <source>
        <strain evidence="1 2">NCTC11535</strain>
    </source>
</reference>
<organism evidence="1 2">
    <name type="scientific">Actinomyces bovis</name>
    <dbReference type="NCBI Taxonomy" id="1658"/>
    <lineage>
        <taxon>Bacteria</taxon>
        <taxon>Bacillati</taxon>
        <taxon>Actinomycetota</taxon>
        <taxon>Actinomycetes</taxon>
        <taxon>Actinomycetales</taxon>
        <taxon>Actinomycetaceae</taxon>
        <taxon>Actinomyces</taxon>
    </lineage>
</organism>
<dbReference type="RefSeq" id="WP_126622311.1">
    <property type="nucleotide sequence ID" value="NZ_UAPQ01000001.1"/>
</dbReference>
<comment type="caution">
    <text evidence="1">The sequence shown here is derived from an EMBL/GenBank/DDBJ whole genome shotgun (WGS) entry which is preliminary data.</text>
</comment>
<gene>
    <name evidence="1" type="ORF">NCTC11535_00604</name>
</gene>
<evidence type="ECO:0000313" key="1">
    <source>
        <dbReference type="EMBL" id="SPT52950.1"/>
    </source>
</evidence>
<accession>A0ABY1VLI6</accession>